<keyword evidence="2" id="KW-1185">Reference proteome</keyword>
<protein>
    <submittedName>
        <fullName evidence="1">Uncharacterized protein</fullName>
    </submittedName>
</protein>
<comment type="caution">
    <text evidence="1">The sequence shown here is derived from an EMBL/GenBank/DDBJ whole genome shotgun (WGS) entry which is preliminary data.</text>
</comment>
<evidence type="ECO:0000313" key="2">
    <source>
        <dbReference type="Proteomes" id="UP000645462"/>
    </source>
</evidence>
<reference evidence="2" key="1">
    <citation type="journal article" date="2019" name="Int. J. Syst. Evol. Microbiol.">
        <title>The Global Catalogue of Microorganisms (GCM) 10K type strain sequencing project: providing services to taxonomists for standard genome sequencing and annotation.</title>
        <authorList>
            <consortium name="The Broad Institute Genomics Platform"/>
            <consortium name="The Broad Institute Genome Sequencing Center for Infectious Disease"/>
            <person name="Wu L."/>
            <person name="Ma J."/>
        </authorList>
    </citation>
    <scope>NUCLEOTIDE SEQUENCE [LARGE SCALE GENOMIC DNA]</scope>
    <source>
        <strain evidence="2">CGMCC 1.12478</strain>
    </source>
</reference>
<name>A0ABQ1K4D6_9RHOB</name>
<evidence type="ECO:0000313" key="1">
    <source>
        <dbReference type="EMBL" id="GGB87907.1"/>
    </source>
</evidence>
<dbReference type="EMBL" id="BMFC01000001">
    <property type="protein sequence ID" value="GGB87907.1"/>
    <property type="molecule type" value="Genomic_DNA"/>
</dbReference>
<accession>A0ABQ1K4D6</accession>
<proteinExistence type="predicted"/>
<gene>
    <name evidence="1" type="ORF">GCM10011363_00660</name>
</gene>
<organism evidence="1 2">
    <name type="scientific">Marivita lacus</name>
    <dbReference type="NCBI Taxonomy" id="1323742"/>
    <lineage>
        <taxon>Bacteria</taxon>
        <taxon>Pseudomonadati</taxon>
        <taxon>Pseudomonadota</taxon>
        <taxon>Alphaproteobacteria</taxon>
        <taxon>Rhodobacterales</taxon>
        <taxon>Roseobacteraceae</taxon>
        <taxon>Marivita</taxon>
    </lineage>
</organism>
<dbReference type="Proteomes" id="UP000645462">
    <property type="component" value="Unassembled WGS sequence"/>
</dbReference>
<sequence>MDRVALVSIQQQSDAIPNFVSKIEPKRKETGAQFDESTPKTLMHGFGRFTLAQRVLALSQQ</sequence>